<evidence type="ECO:0000313" key="1">
    <source>
        <dbReference type="EMBL" id="BBO77706.1"/>
    </source>
</evidence>
<dbReference type="SUPFAM" id="SSF109709">
    <property type="entry name" value="KorB DNA-binding domain-like"/>
    <property type="match status" value="1"/>
</dbReference>
<dbReference type="EMBL" id="AP021875">
    <property type="protein sequence ID" value="BBO77706.1"/>
    <property type="molecule type" value="Genomic_DNA"/>
</dbReference>
<keyword evidence="2" id="KW-1185">Reference proteome</keyword>
<name>A0A5K7Z7B6_9BACT</name>
<reference evidence="1 2" key="1">
    <citation type="submission" date="2019-11" db="EMBL/GenBank/DDBJ databases">
        <title>Comparative genomics of hydrocarbon-degrading Desulfosarcina strains.</title>
        <authorList>
            <person name="Watanabe M."/>
            <person name="Kojima H."/>
            <person name="Fukui M."/>
        </authorList>
    </citation>
    <scope>NUCLEOTIDE SEQUENCE [LARGE SCALE GENOMIC DNA]</scope>
    <source>
        <strain evidence="1 2">PP31</strain>
    </source>
</reference>
<dbReference type="KEGG" id="dwd:DSCW_51230"/>
<dbReference type="AlphaFoldDB" id="A0A5K7Z7B6"/>
<sequence length="93" mass="10746">MALAIRYNGLVGSGEVRDYADLARLGYVTRARITQIMNLLNLAPDIQEALLFLPRTVKGRDPIRERDVRPITAVAHWHRQRKMWAKLVKNRIP</sequence>
<evidence type="ECO:0000313" key="2">
    <source>
        <dbReference type="Proteomes" id="UP000427769"/>
    </source>
</evidence>
<proteinExistence type="predicted"/>
<gene>
    <name evidence="1" type="ORF">DSCW_51230</name>
</gene>
<organism evidence="1 2">
    <name type="scientific">Desulfosarcina widdelii</name>
    <dbReference type="NCBI Taxonomy" id="947919"/>
    <lineage>
        <taxon>Bacteria</taxon>
        <taxon>Pseudomonadati</taxon>
        <taxon>Thermodesulfobacteriota</taxon>
        <taxon>Desulfobacteria</taxon>
        <taxon>Desulfobacterales</taxon>
        <taxon>Desulfosarcinaceae</taxon>
        <taxon>Desulfosarcina</taxon>
    </lineage>
</organism>
<dbReference type="RefSeq" id="WP_176603302.1">
    <property type="nucleotide sequence ID" value="NZ_AP021875.1"/>
</dbReference>
<dbReference type="Proteomes" id="UP000427769">
    <property type="component" value="Chromosome"/>
</dbReference>
<accession>A0A5K7Z7B6</accession>
<protein>
    <submittedName>
        <fullName evidence="1">Uncharacterized protein</fullName>
    </submittedName>
</protein>